<dbReference type="InterPro" id="IPR025501">
    <property type="entry name" value="MinD_FleN"/>
</dbReference>
<dbReference type="Pfam" id="PF10609">
    <property type="entry name" value="ParA"/>
    <property type="match status" value="1"/>
</dbReference>
<name>A0AAJ2L221_ALKPS</name>
<evidence type="ECO:0000313" key="4">
    <source>
        <dbReference type="Proteomes" id="UP001285636"/>
    </source>
</evidence>
<dbReference type="CDD" id="cd02038">
    <property type="entry name" value="FlhG-like"/>
    <property type="match status" value="1"/>
</dbReference>
<dbReference type="InterPro" id="IPR027417">
    <property type="entry name" value="P-loop_NTPase"/>
</dbReference>
<proteinExistence type="predicted"/>
<keyword evidence="1" id="KW-0547">Nucleotide-binding</keyword>
<dbReference type="Proteomes" id="UP001285636">
    <property type="component" value="Unassembled WGS sequence"/>
</dbReference>
<dbReference type="RefSeq" id="WP_323466548.1">
    <property type="nucleotide sequence ID" value="NZ_CP144224.1"/>
</dbReference>
<dbReference type="PANTHER" id="PTHR43384">
    <property type="entry name" value="SEPTUM SITE-DETERMINING PROTEIN MIND HOMOLOG, CHLOROPLASTIC-RELATED"/>
    <property type="match status" value="1"/>
</dbReference>
<dbReference type="EMBL" id="JAWJAY010000001">
    <property type="protein sequence ID" value="MDV2885255.1"/>
    <property type="molecule type" value="Genomic_DNA"/>
</dbReference>
<evidence type="ECO:0000313" key="3">
    <source>
        <dbReference type="EMBL" id="MDV2885255.1"/>
    </source>
</evidence>
<dbReference type="GO" id="GO:0005524">
    <property type="term" value="F:ATP binding"/>
    <property type="evidence" value="ECO:0007669"/>
    <property type="project" value="UniProtKB-KW"/>
</dbReference>
<evidence type="ECO:0000256" key="1">
    <source>
        <dbReference type="ARBA" id="ARBA00022741"/>
    </source>
</evidence>
<dbReference type="SUPFAM" id="SSF52540">
    <property type="entry name" value="P-loop containing nucleoside triphosphate hydrolases"/>
    <property type="match status" value="1"/>
</dbReference>
<sequence length="285" mass="31843">MNDQAESLRRIVSHSGGPGAKVVAVVSGKGGVGKSNVCLNFALSLIKLDKKVAIIDLDIGMGNLDILMGMQSKRTIVDLLKSEWTIWDIIEKGPEDLSYLAGGSGFSELIELKTEDMERFLTQLNALETEYDYIFLDMGAGVTKEGLKFILAAHEVMVVTTPEPTAMTDAYAMIKYIYLEDETKEIMVIVNRCETSREGEQTASNFKRVTKEFLRKEISVLGSLPDDRSVSRAVKAQKPFVHFDKKSNISKAMREMVLRYTGTKRPKPSYSFSQLIRGLKRKIVD</sequence>
<keyword evidence="2" id="KW-0067">ATP-binding</keyword>
<dbReference type="GO" id="GO:0009898">
    <property type="term" value="C:cytoplasmic side of plasma membrane"/>
    <property type="evidence" value="ECO:0007669"/>
    <property type="project" value="TreeGrafter"/>
</dbReference>
<accession>A0AAJ2L221</accession>
<protein>
    <submittedName>
        <fullName evidence="3">MinD/ParA family protein</fullName>
    </submittedName>
</protein>
<dbReference type="AlphaFoldDB" id="A0AAJ2L221"/>
<dbReference type="InterPro" id="IPR033875">
    <property type="entry name" value="FlhG"/>
</dbReference>
<comment type="caution">
    <text evidence="3">The sequence shown here is derived from an EMBL/GenBank/DDBJ whole genome shotgun (WGS) entry which is preliminary data.</text>
</comment>
<dbReference type="PANTHER" id="PTHR43384:SF4">
    <property type="entry name" value="CELLULOSE BIOSYNTHESIS PROTEIN BCSQ-RELATED"/>
    <property type="match status" value="1"/>
</dbReference>
<dbReference type="Gene3D" id="3.40.50.300">
    <property type="entry name" value="P-loop containing nucleotide triphosphate hydrolases"/>
    <property type="match status" value="1"/>
</dbReference>
<dbReference type="InterPro" id="IPR050625">
    <property type="entry name" value="ParA/MinD_ATPase"/>
</dbReference>
<evidence type="ECO:0000256" key="2">
    <source>
        <dbReference type="ARBA" id="ARBA00022840"/>
    </source>
</evidence>
<dbReference type="GO" id="GO:0051782">
    <property type="term" value="P:negative regulation of cell division"/>
    <property type="evidence" value="ECO:0007669"/>
    <property type="project" value="TreeGrafter"/>
</dbReference>
<organism evidence="3 4">
    <name type="scientific">Alkalihalophilus pseudofirmus</name>
    <name type="common">Bacillus pseudofirmus</name>
    <dbReference type="NCBI Taxonomy" id="79885"/>
    <lineage>
        <taxon>Bacteria</taxon>
        <taxon>Bacillati</taxon>
        <taxon>Bacillota</taxon>
        <taxon>Bacilli</taxon>
        <taxon>Bacillales</taxon>
        <taxon>Bacillaceae</taxon>
        <taxon>Alkalihalophilus</taxon>
    </lineage>
</organism>
<dbReference type="GO" id="GO:0016887">
    <property type="term" value="F:ATP hydrolysis activity"/>
    <property type="evidence" value="ECO:0007669"/>
    <property type="project" value="TreeGrafter"/>
</dbReference>
<reference evidence="3" key="1">
    <citation type="submission" date="2023-10" db="EMBL/GenBank/DDBJ databases">
        <title>Screening of Alkalihalophilus pseudofirmusBZ-TG-HK211 and Its Alleviation of Salt Stress on Rapeseed Growth.</title>
        <authorList>
            <person name="Zhao B."/>
            <person name="Guo T."/>
        </authorList>
    </citation>
    <scope>NUCLEOTIDE SEQUENCE</scope>
    <source>
        <strain evidence="3">BZ-TG-HK211</strain>
    </source>
</reference>
<dbReference type="GO" id="GO:0005829">
    <property type="term" value="C:cytosol"/>
    <property type="evidence" value="ECO:0007669"/>
    <property type="project" value="TreeGrafter"/>
</dbReference>
<gene>
    <name evidence="3" type="ORF">RYX45_08675</name>
</gene>
<dbReference type="InterPro" id="IPR033756">
    <property type="entry name" value="YlxH/NBP35"/>
</dbReference>
<dbReference type="PIRSF" id="PIRSF003092">
    <property type="entry name" value="MinD"/>
    <property type="match status" value="1"/>
</dbReference>